<accession>A0A378TF12</accession>
<dbReference type="GO" id="GO:0003677">
    <property type="term" value="F:DNA binding"/>
    <property type="evidence" value="ECO:0007669"/>
    <property type="project" value="UniProtKB-KW"/>
</dbReference>
<gene>
    <name evidence="8" type="primary">gltC_2</name>
    <name evidence="8" type="ORF">NCTC10821_02282</name>
</gene>
<evidence type="ECO:0000313" key="8">
    <source>
        <dbReference type="EMBL" id="STZ58767.1"/>
    </source>
</evidence>
<dbReference type="InterPro" id="IPR000847">
    <property type="entry name" value="LysR_HTH_N"/>
</dbReference>
<dbReference type="Gene3D" id="3.40.190.290">
    <property type="match status" value="1"/>
</dbReference>
<dbReference type="AlphaFoldDB" id="A0A378TF12"/>
<dbReference type="InterPro" id="IPR036388">
    <property type="entry name" value="WH-like_DNA-bd_sf"/>
</dbReference>
<dbReference type="Gene3D" id="1.10.10.10">
    <property type="entry name" value="Winged helix-like DNA-binding domain superfamily/Winged helix DNA-binding domain"/>
    <property type="match status" value="1"/>
</dbReference>
<dbReference type="PRINTS" id="PR00039">
    <property type="entry name" value="HTHLYSR"/>
</dbReference>
<proteinExistence type="inferred from homology"/>
<evidence type="ECO:0000313" key="9">
    <source>
        <dbReference type="Proteomes" id="UP000254978"/>
    </source>
</evidence>
<evidence type="ECO:0000256" key="2">
    <source>
        <dbReference type="ARBA" id="ARBA00023015"/>
    </source>
</evidence>
<dbReference type="SUPFAM" id="SSF53850">
    <property type="entry name" value="Periplasmic binding protein-like II"/>
    <property type="match status" value="1"/>
</dbReference>
<dbReference type="Pfam" id="PF00126">
    <property type="entry name" value="HTH_1"/>
    <property type="match status" value="1"/>
</dbReference>
<dbReference type="GO" id="GO:0005829">
    <property type="term" value="C:cytosol"/>
    <property type="evidence" value="ECO:0007669"/>
    <property type="project" value="TreeGrafter"/>
</dbReference>
<evidence type="ECO:0000256" key="5">
    <source>
        <dbReference type="ARBA" id="ARBA00040885"/>
    </source>
</evidence>
<dbReference type="RefSeq" id="WP_115278481.1">
    <property type="nucleotide sequence ID" value="NZ_AP022600.1"/>
</dbReference>
<name>A0A378TF12_9MYCO</name>
<evidence type="ECO:0000256" key="1">
    <source>
        <dbReference type="ARBA" id="ARBA00009437"/>
    </source>
</evidence>
<dbReference type="FunFam" id="1.10.10.10:FF:000001">
    <property type="entry name" value="LysR family transcriptional regulator"/>
    <property type="match status" value="1"/>
</dbReference>
<dbReference type="Proteomes" id="UP000254978">
    <property type="component" value="Unassembled WGS sequence"/>
</dbReference>
<keyword evidence="3" id="KW-0238">DNA-binding</keyword>
<dbReference type="PANTHER" id="PTHR30419">
    <property type="entry name" value="HTH-TYPE TRANSCRIPTIONAL REGULATOR YBHD"/>
    <property type="match status" value="1"/>
</dbReference>
<keyword evidence="2" id="KW-0805">Transcription regulation</keyword>
<dbReference type="Pfam" id="PF03466">
    <property type="entry name" value="LysR_substrate"/>
    <property type="match status" value="1"/>
</dbReference>
<keyword evidence="9" id="KW-1185">Reference proteome</keyword>
<feature type="domain" description="HTH lysR-type" evidence="7">
    <location>
        <begin position="1"/>
        <end position="58"/>
    </location>
</feature>
<evidence type="ECO:0000256" key="6">
    <source>
        <dbReference type="ARBA" id="ARBA00056658"/>
    </source>
</evidence>
<dbReference type="SUPFAM" id="SSF46785">
    <property type="entry name" value="Winged helix' DNA-binding domain"/>
    <property type="match status" value="1"/>
</dbReference>
<dbReference type="InterPro" id="IPR036390">
    <property type="entry name" value="WH_DNA-bd_sf"/>
</dbReference>
<sequence>MELRQLEHFIAVADELNFSRAARRVHLVQSALSASIARLEKELGVALVDRSRRQITLSAAGAVFLTQAHEVLAAARRARDAVVKYQDQLAGTVQLGTLMSAGALDLPAALGKFRTRYPLIQVRLQQSAAGSVGHLAAIADGTLDLALISTPGRTVAAVDVQPLTSEPLLFVCRPEHHLAGHNTVDVADLSGEHLIQFAPGWGVRRMVDQALADAGVTVATTYEVADYHTAAELTRHRLGSTIMPATDAGRFPDLRALPLQPEVRWTLYLAAPRHLSPAAAALADELLRPVPDR</sequence>
<dbReference type="GO" id="GO:0003700">
    <property type="term" value="F:DNA-binding transcription factor activity"/>
    <property type="evidence" value="ECO:0007669"/>
    <property type="project" value="InterPro"/>
</dbReference>
<comment type="similarity">
    <text evidence="1">Belongs to the LysR transcriptional regulatory family.</text>
</comment>
<keyword evidence="4" id="KW-0804">Transcription</keyword>
<dbReference type="EMBL" id="UGQT01000001">
    <property type="protein sequence ID" value="STZ58767.1"/>
    <property type="molecule type" value="Genomic_DNA"/>
</dbReference>
<reference evidence="8 9" key="1">
    <citation type="submission" date="2018-06" db="EMBL/GenBank/DDBJ databases">
        <authorList>
            <consortium name="Pathogen Informatics"/>
            <person name="Doyle S."/>
        </authorList>
    </citation>
    <scope>NUCLEOTIDE SEQUENCE [LARGE SCALE GENOMIC DNA]</scope>
    <source>
        <strain evidence="8 9">NCTC10821</strain>
    </source>
</reference>
<dbReference type="InterPro" id="IPR050950">
    <property type="entry name" value="HTH-type_LysR_regulators"/>
</dbReference>
<comment type="function">
    <text evidence="6">Required for the induction the katG gene for catalase. Involved in the response to hydrogen peroxide.</text>
</comment>
<dbReference type="PROSITE" id="PS50931">
    <property type="entry name" value="HTH_LYSR"/>
    <property type="match status" value="1"/>
</dbReference>
<evidence type="ECO:0000259" key="7">
    <source>
        <dbReference type="PROSITE" id="PS50931"/>
    </source>
</evidence>
<dbReference type="InterPro" id="IPR005119">
    <property type="entry name" value="LysR_subst-bd"/>
</dbReference>
<evidence type="ECO:0000256" key="3">
    <source>
        <dbReference type="ARBA" id="ARBA00023125"/>
    </source>
</evidence>
<organism evidence="8 9">
    <name type="scientific">Mycolicibacterium tokaiense</name>
    <dbReference type="NCBI Taxonomy" id="39695"/>
    <lineage>
        <taxon>Bacteria</taxon>
        <taxon>Bacillati</taxon>
        <taxon>Actinomycetota</taxon>
        <taxon>Actinomycetes</taxon>
        <taxon>Mycobacteriales</taxon>
        <taxon>Mycobacteriaceae</taxon>
        <taxon>Mycolicibacterium</taxon>
    </lineage>
</organism>
<dbReference type="OrthoDB" id="3181812at2"/>
<evidence type="ECO:0000256" key="4">
    <source>
        <dbReference type="ARBA" id="ARBA00023163"/>
    </source>
</evidence>
<protein>
    <recommendedName>
        <fullName evidence="5">Probable hydrogen peroxide-inducible genes activator</fullName>
    </recommendedName>
</protein>